<name>A0A4R5MA70_9BURK</name>
<dbReference type="RefSeq" id="WP_133195612.1">
    <property type="nucleotide sequence ID" value="NZ_JBHUCW010000009.1"/>
</dbReference>
<dbReference type="OrthoDB" id="9112609at2"/>
<comment type="caution">
    <text evidence="1">The sequence shown here is derived from an EMBL/GenBank/DDBJ whole genome shotgun (WGS) entry which is preliminary data.</text>
</comment>
<proteinExistence type="predicted"/>
<protein>
    <submittedName>
        <fullName evidence="1">Uncharacterized protein</fullName>
    </submittedName>
</protein>
<evidence type="ECO:0000313" key="1">
    <source>
        <dbReference type="EMBL" id="TDG23241.1"/>
    </source>
</evidence>
<reference evidence="1 2" key="1">
    <citation type="submission" date="2019-03" db="EMBL/GenBank/DDBJ databases">
        <title>Paraburkholderia sp. 4M-K11, isolated from subtropical forest soil.</title>
        <authorList>
            <person name="Gao Z.-H."/>
            <person name="Qiu L.-H."/>
        </authorList>
    </citation>
    <scope>NUCLEOTIDE SEQUENCE [LARGE SCALE GENOMIC DNA]</scope>
    <source>
        <strain evidence="1 2">4M-K11</strain>
    </source>
</reference>
<dbReference type="AlphaFoldDB" id="A0A4R5MA70"/>
<dbReference type="Proteomes" id="UP000295722">
    <property type="component" value="Unassembled WGS sequence"/>
</dbReference>
<accession>A0A4R5MA70</accession>
<evidence type="ECO:0000313" key="2">
    <source>
        <dbReference type="Proteomes" id="UP000295722"/>
    </source>
</evidence>
<organism evidence="1 2">
    <name type="scientific">Paraburkholderia silviterrae</name>
    <dbReference type="NCBI Taxonomy" id="2528715"/>
    <lineage>
        <taxon>Bacteria</taxon>
        <taxon>Pseudomonadati</taxon>
        <taxon>Pseudomonadota</taxon>
        <taxon>Betaproteobacteria</taxon>
        <taxon>Burkholderiales</taxon>
        <taxon>Burkholderiaceae</taxon>
        <taxon>Paraburkholderia</taxon>
    </lineage>
</organism>
<sequence length="83" mass="9435">MIPGAGLRSTLNGMQVIVNEQYDRVPRMHVSPSFAALMPQAFVDDLNAWMVEFFGTKREIYKIGDHTLVMGPETLARIKEQLR</sequence>
<dbReference type="EMBL" id="SMRP01000006">
    <property type="protein sequence ID" value="TDG23241.1"/>
    <property type="molecule type" value="Genomic_DNA"/>
</dbReference>
<keyword evidence="2" id="KW-1185">Reference proteome</keyword>
<gene>
    <name evidence="1" type="ORF">EYW47_15025</name>
</gene>